<dbReference type="RefSeq" id="WP_260595297.1">
    <property type="nucleotide sequence ID" value="NZ_CP104003.1"/>
</dbReference>
<dbReference type="InterPro" id="IPR037401">
    <property type="entry name" value="SnoaL-like"/>
</dbReference>
<dbReference type="KEGG" id="ssai:N0B31_07755"/>
<dbReference type="Pfam" id="PF13474">
    <property type="entry name" value="SnoaL_3"/>
    <property type="match status" value="1"/>
</dbReference>
<protein>
    <submittedName>
        <fullName evidence="2">Nuclear transport factor 2 family protein</fullName>
    </submittedName>
</protein>
<gene>
    <name evidence="2" type="ORF">N0B31_07755</name>
</gene>
<reference evidence="2" key="1">
    <citation type="submission" date="2022-09" db="EMBL/GenBank/DDBJ databases">
        <title>Diverse halophilic archaea isolated from saline environments.</title>
        <authorList>
            <person name="Cui H.-L."/>
        </authorList>
    </citation>
    <scope>NUCLEOTIDE SEQUENCE</scope>
    <source>
        <strain evidence="2">ZS-35-S2</strain>
    </source>
</reference>
<evidence type="ECO:0000313" key="2">
    <source>
        <dbReference type="EMBL" id="UWM56177.1"/>
    </source>
</evidence>
<dbReference type="GeneID" id="74942307"/>
<keyword evidence="3" id="KW-1185">Reference proteome</keyword>
<dbReference type="Gene3D" id="3.10.450.50">
    <property type="match status" value="1"/>
</dbReference>
<feature type="domain" description="SnoaL-like" evidence="1">
    <location>
        <begin position="7"/>
        <end position="109"/>
    </location>
</feature>
<name>A0A9E7UCF1_9EURY</name>
<dbReference type="InterPro" id="IPR032710">
    <property type="entry name" value="NTF2-like_dom_sf"/>
</dbReference>
<organism evidence="2 3">
    <name type="scientific">Salinirubellus salinus</name>
    <dbReference type="NCBI Taxonomy" id="1364945"/>
    <lineage>
        <taxon>Archaea</taxon>
        <taxon>Methanobacteriati</taxon>
        <taxon>Methanobacteriota</taxon>
        <taxon>Stenosarchaea group</taxon>
        <taxon>Halobacteria</taxon>
        <taxon>Halobacteriales</taxon>
        <taxon>Natronomonadaceae</taxon>
        <taxon>Salinirubellus</taxon>
    </lineage>
</organism>
<proteinExistence type="predicted"/>
<dbReference type="EMBL" id="CP104003">
    <property type="protein sequence ID" value="UWM56177.1"/>
    <property type="molecule type" value="Genomic_DNA"/>
</dbReference>
<dbReference type="AlphaFoldDB" id="A0A9E7UCF1"/>
<evidence type="ECO:0000259" key="1">
    <source>
        <dbReference type="Pfam" id="PF13474"/>
    </source>
</evidence>
<sequence length="139" mass="15984">MDAVGTVESYYDSLRTGDPLHPYFLESARTVKFGVGERLEGYDAVAEGLRDQTRTTEGWEVRSSNLLCEHRGDHAWFSDLVFMGWTDTDANVRYEFDTRWSGTLVELDEEEREREIDPLAETPWRFAGMHVSTSVQGRI</sequence>
<accession>A0A9E7UCF1</accession>
<dbReference type="Proteomes" id="UP001057580">
    <property type="component" value="Chromosome"/>
</dbReference>
<dbReference type="SUPFAM" id="SSF54427">
    <property type="entry name" value="NTF2-like"/>
    <property type="match status" value="1"/>
</dbReference>
<evidence type="ECO:0000313" key="3">
    <source>
        <dbReference type="Proteomes" id="UP001057580"/>
    </source>
</evidence>